<proteinExistence type="predicted"/>
<reference evidence="1" key="1">
    <citation type="journal article" date="2020" name="mSystems">
        <title>Genome- and Community-Level Interaction Insights into Carbon Utilization and Element Cycling Functions of Hydrothermarchaeota in Hydrothermal Sediment.</title>
        <authorList>
            <person name="Zhou Z."/>
            <person name="Liu Y."/>
            <person name="Xu W."/>
            <person name="Pan J."/>
            <person name="Luo Z.H."/>
            <person name="Li M."/>
        </authorList>
    </citation>
    <scope>NUCLEOTIDE SEQUENCE [LARGE SCALE GENOMIC DNA]</scope>
    <source>
        <strain evidence="1">HyVt-533</strain>
    </source>
</reference>
<dbReference type="InterPro" id="IPR011053">
    <property type="entry name" value="Single_hybrid_motif"/>
</dbReference>
<dbReference type="AlphaFoldDB" id="A0A7V5NZA5"/>
<name>A0A7V5NZA5_9BACT</name>
<protein>
    <submittedName>
        <fullName evidence="1">Uncharacterized protein</fullName>
    </submittedName>
</protein>
<organism evidence="1">
    <name type="scientific">Thermodesulfatator atlanticus</name>
    <dbReference type="NCBI Taxonomy" id="501497"/>
    <lineage>
        <taxon>Bacteria</taxon>
        <taxon>Pseudomonadati</taxon>
        <taxon>Thermodesulfobacteriota</taxon>
        <taxon>Thermodesulfobacteria</taxon>
        <taxon>Thermodesulfobacteriales</taxon>
        <taxon>Thermodesulfatatoraceae</taxon>
        <taxon>Thermodesulfatator</taxon>
    </lineage>
</organism>
<dbReference type="Proteomes" id="UP000886101">
    <property type="component" value="Unassembled WGS sequence"/>
</dbReference>
<dbReference type="SUPFAM" id="SSF51230">
    <property type="entry name" value="Single hybrid motif"/>
    <property type="match status" value="1"/>
</dbReference>
<gene>
    <name evidence="1" type="ORF">ENJ96_02950</name>
</gene>
<accession>A0A7V5NZA5</accession>
<dbReference type="Gene3D" id="2.40.50.100">
    <property type="match status" value="2"/>
</dbReference>
<dbReference type="EMBL" id="DROK01000087">
    <property type="protein sequence ID" value="HHI96787.1"/>
    <property type="molecule type" value="Genomic_DNA"/>
</dbReference>
<evidence type="ECO:0000313" key="1">
    <source>
        <dbReference type="EMBL" id="HHI96787.1"/>
    </source>
</evidence>
<comment type="caution">
    <text evidence="1">The sequence shown here is derived from an EMBL/GenBank/DDBJ whole genome shotgun (WGS) entry which is preliminary data.</text>
</comment>
<sequence>MALDNQKINQLLQSFRANPYRIFVVVTPHTGYLREFLVKEGDEVQGPAGKWLEKPGSPLFVLERERNPKTIRAKASGQVAKINWELQDRFVEAFTPVLEIKHTLTQKEIIAELLRKILHIVTAPEKARYFLSPELAKKIEKAGEGRVVVKPGDELAIMSFMKRETPIVHEGPPMVVFRVFFTRGQMVDQGEPLFGLCLEEERPYVEKLIARVKEEWPT</sequence>